<dbReference type="OrthoDB" id="10064108at2759"/>
<dbReference type="PANTHER" id="PTHR12983:SF9">
    <property type="entry name" value="E3 UBIQUITIN-PROTEIN LIGASE RNF10"/>
    <property type="match status" value="1"/>
</dbReference>
<dbReference type="EC" id="2.3.2.27" evidence="6"/>
<feature type="region of interest" description="Disordered" evidence="17">
    <location>
        <begin position="1"/>
        <end position="76"/>
    </location>
</feature>
<dbReference type="AlphaFoldDB" id="A0A9N9MDB1"/>
<dbReference type="GO" id="GO:0005737">
    <property type="term" value="C:cytoplasm"/>
    <property type="evidence" value="ECO:0007669"/>
    <property type="project" value="UniProtKB-SubCell"/>
</dbReference>
<accession>A0A9N9MDB1</accession>
<keyword evidence="11" id="KW-0833">Ubl conjugation pathway</keyword>
<feature type="compositionally biased region" description="Basic residues" evidence="17">
    <location>
        <begin position="682"/>
        <end position="691"/>
    </location>
</feature>
<dbReference type="InterPro" id="IPR001841">
    <property type="entry name" value="Znf_RING"/>
</dbReference>
<evidence type="ECO:0000313" key="20">
    <source>
        <dbReference type="Proteomes" id="UP001152799"/>
    </source>
</evidence>
<evidence type="ECO:0000256" key="3">
    <source>
        <dbReference type="ARBA" id="ARBA00004496"/>
    </source>
</evidence>
<evidence type="ECO:0000256" key="5">
    <source>
        <dbReference type="ARBA" id="ARBA00008117"/>
    </source>
</evidence>
<dbReference type="InterPro" id="IPR013083">
    <property type="entry name" value="Znf_RING/FYVE/PHD"/>
</dbReference>
<dbReference type="CDD" id="cd16536">
    <property type="entry name" value="RING-HC_RNF10"/>
    <property type="match status" value="1"/>
</dbReference>
<evidence type="ECO:0000256" key="11">
    <source>
        <dbReference type="ARBA" id="ARBA00022786"/>
    </source>
</evidence>
<dbReference type="GO" id="GO:0000976">
    <property type="term" value="F:transcription cis-regulatory region binding"/>
    <property type="evidence" value="ECO:0007669"/>
    <property type="project" value="TreeGrafter"/>
</dbReference>
<evidence type="ECO:0000256" key="16">
    <source>
        <dbReference type="SAM" id="Coils"/>
    </source>
</evidence>
<feature type="coiled-coil region" evidence="16">
    <location>
        <begin position="483"/>
        <end position="510"/>
    </location>
</feature>
<keyword evidence="9" id="KW-0479">Metal-binding</keyword>
<dbReference type="InterPro" id="IPR039739">
    <property type="entry name" value="MAG2/RNF10"/>
</dbReference>
<dbReference type="Proteomes" id="UP001152799">
    <property type="component" value="Chromosome 1"/>
</dbReference>
<dbReference type="GO" id="GO:0061630">
    <property type="term" value="F:ubiquitin protein ligase activity"/>
    <property type="evidence" value="ECO:0007669"/>
    <property type="project" value="UniProtKB-EC"/>
</dbReference>
<feature type="domain" description="RING-type" evidence="18">
    <location>
        <begin position="201"/>
        <end position="242"/>
    </location>
</feature>
<evidence type="ECO:0000256" key="10">
    <source>
        <dbReference type="ARBA" id="ARBA00022771"/>
    </source>
</evidence>
<evidence type="ECO:0000256" key="14">
    <source>
        <dbReference type="ARBA" id="ARBA00035131"/>
    </source>
</evidence>
<evidence type="ECO:0000256" key="6">
    <source>
        <dbReference type="ARBA" id="ARBA00012483"/>
    </source>
</evidence>
<dbReference type="Pfam" id="PF00097">
    <property type="entry name" value="zf-C3HC4"/>
    <property type="match status" value="1"/>
</dbReference>
<dbReference type="PROSITE" id="PS00518">
    <property type="entry name" value="ZF_RING_1"/>
    <property type="match status" value="1"/>
</dbReference>
<keyword evidence="12" id="KW-0862">Zinc</keyword>
<dbReference type="InterPro" id="IPR018957">
    <property type="entry name" value="Znf_C3HC4_RING-type"/>
</dbReference>
<evidence type="ECO:0000256" key="1">
    <source>
        <dbReference type="ARBA" id="ARBA00000900"/>
    </source>
</evidence>
<gene>
    <name evidence="19" type="ORF">CEUTPL_LOCUS1502</name>
</gene>
<dbReference type="Gene3D" id="3.30.40.10">
    <property type="entry name" value="Zinc/RING finger domain, C3HC4 (zinc finger)"/>
    <property type="match status" value="1"/>
</dbReference>
<evidence type="ECO:0000256" key="13">
    <source>
        <dbReference type="ARBA" id="ARBA00023242"/>
    </source>
</evidence>
<evidence type="ECO:0000256" key="15">
    <source>
        <dbReference type="ARBA" id="ARBA00035390"/>
    </source>
</evidence>
<comment type="pathway">
    <text evidence="4">Protein modification; protein ubiquitination.</text>
</comment>
<evidence type="ECO:0000256" key="12">
    <source>
        <dbReference type="ARBA" id="ARBA00022833"/>
    </source>
</evidence>
<dbReference type="InterPro" id="IPR017907">
    <property type="entry name" value="Znf_RING_CS"/>
</dbReference>
<comment type="catalytic activity">
    <reaction evidence="1">
        <text>S-ubiquitinyl-[E2 ubiquitin-conjugating enzyme]-L-cysteine + [acceptor protein]-L-lysine = [E2 ubiquitin-conjugating enzyme]-L-cysteine + N(6)-ubiquitinyl-[acceptor protein]-L-lysine.</text>
        <dbReference type="EC" id="2.3.2.27"/>
    </reaction>
</comment>
<evidence type="ECO:0000256" key="8">
    <source>
        <dbReference type="ARBA" id="ARBA00022679"/>
    </source>
</evidence>
<evidence type="ECO:0000256" key="4">
    <source>
        <dbReference type="ARBA" id="ARBA00004906"/>
    </source>
</evidence>
<dbReference type="GO" id="GO:0005634">
    <property type="term" value="C:nucleus"/>
    <property type="evidence" value="ECO:0007669"/>
    <property type="project" value="UniProtKB-SubCell"/>
</dbReference>
<dbReference type="GO" id="GO:0008270">
    <property type="term" value="F:zinc ion binding"/>
    <property type="evidence" value="ECO:0007669"/>
    <property type="project" value="UniProtKB-KW"/>
</dbReference>
<evidence type="ECO:0000256" key="7">
    <source>
        <dbReference type="ARBA" id="ARBA00022490"/>
    </source>
</evidence>
<dbReference type="EMBL" id="OU892277">
    <property type="protein sequence ID" value="CAG9760781.1"/>
    <property type="molecule type" value="Genomic_DNA"/>
</dbReference>
<evidence type="ECO:0000259" key="18">
    <source>
        <dbReference type="SMART" id="SM00184"/>
    </source>
</evidence>
<keyword evidence="8" id="KW-0808">Transferase</keyword>
<name>A0A9N9MDB1_9CUCU</name>
<feature type="region of interest" description="Disordered" evidence="17">
    <location>
        <begin position="672"/>
        <end position="704"/>
    </location>
</feature>
<keyword evidence="20" id="KW-1185">Reference proteome</keyword>
<dbReference type="SUPFAM" id="SSF57850">
    <property type="entry name" value="RING/U-box"/>
    <property type="match status" value="1"/>
</dbReference>
<organism evidence="19 20">
    <name type="scientific">Ceutorhynchus assimilis</name>
    <name type="common">cabbage seed weevil</name>
    <dbReference type="NCBI Taxonomy" id="467358"/>
    <lineage>
        <taxon>Eukaryota</taxon>
        <taxon>Metazoa</taxon>
        <taxon>Ecdysozoa</taxon>
        <taxon>Arthropoda</taxon>
        <taxon>Hexapoda</taxon>
        <taxon>Insecta</taxon>
        <taxon>Pterygota</taxon>
        <taxon>Neoptera</taxon>
        <taxon>Endopterygota</taxon>
        <taxon>Coleoptera</taxon>
        <taxon>Polyphaga</taxon>
        <taxon>Cucujiformia</taxon>
        <taxon>Curculionidae</taxon>
        <taxon>Ceutorhynchinae</taxon>
        <taxon>Ceutorhynchus</taxon>
    </lineage>
</organism>
<dbReference type="FunFam" id="3.30.40.10:FF:000112">
    <property type="entry name" value="RING finger protein 10"/>
    <property type="match status" value="1"/>
</dbReference>
<evidence type="ECO:0000313" key="19">
    <source>
        <dbReference type="EMBL" id="CAG9760781.1"/>
    </source>
</evidence>
<evidence type="ECO:0000256" key="9">
    <source>
        <dbReference type="ARBA" id="ARBA00022723"/>
    </source>
</evidence>
<evidence type="ECO:0000256" key="17">
    <source>
        <dbReference type="SAM" id="MobiDB-lite"/>
    </source>
</evidence>
<keyword evidence="10" id="KW-0863">Zinc-finger</keyword>
<keyword evidence="16" id="KW-0175">Coiled coil</keyword>
<proteinExistence type="inferred from homology"/>
<keyword evidence="7" id="KW-0963">Cytoplasm</keyword>
<dbReference type="SMART" id="SM00184">
    <property type="entry name" value="RING"/>
    <property type="match status" value="1"/>
</dbReference>
<reference evidence="19" key="1">
    <citation type="submission" date="2022-01" db="EMBL/GenBank/DDBJ databases">
        <authorList>
            <person name="King R."/>
        </authorList>
    </citation>
    <scope>NUCLEOTIDE SEQUENCE</scope>
</reference>
<dbReference type="PANTHER" id="PTHR12983">
    <property type="entry name" value="RING FINGER 10 FAMILY MEMBER"/>
    <property type="match status" value="1"/>
</dbReference>
<keyword evidence="13" id="KW-0539">Nucleus</keyword>
<comment type="similarity">
    <text evidence="5">Belongs to the RNF10 family.</text>
</comment>
<feature type="compositionally biased region" description="Polar residues" evidence="17">
    <location>
        <begin position="8"/>
        <end position="19"/>
    </location>
</feature>
<sequence>MEKKKNRNMPNSSRSSFGNESKKVQDAATNKLGSRVTPRRREPSCGFTKPNETNRKSQPPRNTKTFDKRPKPRGYYYAGAVPRNEEAGLEEFDEPELGSVFLPGSKKQSLNHLLNFSFAPRENAHQGSYYHPERVDGNKKGEKLLATRKHKYNKEHFLQANCQFIVNETGDYKQYLNNPDALVNWDLVEQVNVQVNEEPSCPICLYPPVAAKMTKCGHVYCWPCILHYLALSDKPWRKCPICYDAIKKNDLKSVVAIPHKTFSQNDRITFKLMKRLRGSLTAYPADAVVPLEDSIFKISDQNNQTRFSKLFLADKNDIEEIIGRETRELDILMAEDDNCPEICFIEEAKQFLESRKNQILANESINIDQIDTNLDVFINQNLAEADAGPQMPKFFYFYQAEDGQHIYLHAINAKMLEHTYGSLEFCPKTLDGRILEKEGGSMTEELRKKLRYLQHLPVTCQFEVAEIKLSEPQVNQETLDYFRDQIELRRKRRQRRAKEEKKREKRIEAEENKIIGIFDSPELQLDSRDQFPDVKQSHDMFPDYLDHRLRSESESTFMTHSERSISPDLASSISGMSLENTHSGPSFATMLASENKPSWPTLKAKPTNQPSSAPVKLITVTGPKMSSVNVAHCPSDGDVEQDGDFGPVPDFNRSFGDALAEALAKELDVVGEAENDVSTASGRKKKKKNKQKLLFSTRMAYPGN</sequence>
<evidence type="ECO:0000256" key="2">
    <source>
        <dbReference type="ARBA" id="ARBA00004123"/>
    </source>
</evidence>
<comment type="subcellular location">
    <subcellularLocation>
        <location evidence="3">Cytoplasm</location>
    </subcellularLocation>
    <subcellularLocation>
        <location evidence="2">Nucleus</location>
    </subcellularLocation>
</comment>
<protein>
    <recommendedName>
        <fullName evidence="14">E3 ubiquitin-protein ligase RNF10</fullName>
        <ecNumber evidence="6">2.3.2.27</ecNumber>
    </recommendedName>
    <alternativeName>
        <fullName evidence="15">RING finger protein 10</fullName>
    </alternativeName>
</protein>
<dbReference type="GO" id="GO:0045944">
    <property type="term" value="P:positive regulation of transcription by RNA polymerase II"/>
    <property type="evidence" value="ECO:0007669"/>
    <property type="project" value="TreeGrafter"/>
</dbReference>